<dbReference type="EMBL" id="CP034328">
    <property type="protein sequence ID" value="AZL58634.1"/>
    <property type="molecule type" value="Genomic_DNA"/>
</dbReference>
<dbReference type="Proteomes" id="UP000282002">
    <property type="component" value="Chromosome"/>
</dbReference>
<keyword evidence="1" id="KW-0902">Two-component regulatory system</keyword>
<dbReference type="GO" id="GO:0000160">
    <property type="term" value="P:phosphorelay signal transduction system"/>
    <property type="evidence" value="ECO:0007669"/>
    <property type="project" value="UniProtKB-KW"/>
</dbReference>
<evidence type="ECO:0000313" key="4">
    <source>
        <dbReference type="Proteomes" id="UP000282002"/>
    </source>
</evidence>
<keyword evidence="4" id="KW-1185">Reference proteome</keyword>
<evidence type="ECO:0000313" key="3">
    <source>
        <dbReference type="EMBL" id="AZL58634.1"/>
    </source>
</evidence>
<name>A0A3S8U4U8_9RHOB</name>
<evidence type="ECO:0000256" key="1">
    <source>
        <dbReference type="ARBA" id="ARBA00023012"/>
    </source>
</evidence>
<accession>A0A3S8U4U8</accession>
<organism evidence="3 4">
    <name type="scientific">Tabrizicola piscis</name>
    <dbReference type="NCBI Taxonomy" id="2494374"/>
    <lineage>
        <taxon>Bacteria</taxon>
        <taxon>Pseudomonadati</taxon>
        <taxon>Pseudomonadota</taxon>
        <taxon>Alphaproteobacteria</taxon>
        <taxon>Rhodobacterales</taxon>
        <taxon>Paracoccaceae</taxon>
        <taxon>Tabrizicola</taxon>
    </lineage>
</organism>
<dbReference type="OrthoDB" id="7689144at2"/>
<gene>
    <name evidence="3" type="ORF">EI545_07160</name>
</gene>
<dbReference type="InterPro" id="IPR008207">
    <property type="entry name" value="Sig_transdc_His_kin_Hpt_dom"/>
</dbReference>
<dbReference type="KEGG" id="taw:EI545_07160"/>
<sequence length="171" mass="17986">MTVDPRKAALDDLFRAVSALAPHLHSADDLATLSRLRTEVARLASPGSPSSPGLHNFDPTRFQRLIDLTGPALAGTLLLQLADDLDRCRTLALTGAEDLNWDALRESSHILISLAGSVGALSLQAMAETLNTAAHGQDATGTRQLTPGLVAELDALIALVRATPAPDARVE</sequence>
<dbReference type="SUPFAM" id="SSF47226">
    <property type="entry name" value="Histidine-containing phosphotransfer domain, HPT domain"/>
    <property type="match status" value="1"/>
</dbReference>
<reference evidence="3 4" key="1">
    <citation type="submission" date="2018-12" db="EMBL/GenBank/DDBJ databases">
        <title>Complete genome sequencing of Tabrizicola sp. K13M18.</title>
        <authorList>
            <person name="Bae J.-W."/>
        </authorList>
    </citation>
    <scope>NUCLEOTIDE SEQUENCE [LARGE SCALE GENOMIC DNA]</scope>
    <source>
        <strain evidence="3 4">K13M18</strain>
    </source>
</reference>
<dbReference type="Pfam" id="PF01627">
    <property type="entry name" value="Hpt"/>
    <property type="match status" value="1"/>
</dbReference>
<dbReference type="AlphaFoldDB" id="A0A3S8U4U8"/>
<dbReference type="InterPro" id="IPR036641">
    <property type="entry name" value="HPT_dom_sf"/>
</dbReference>
<dbReference type="RefSeq" id="WP_125324835.1">
    <property type="nucleotide sequence ID" value="NZ_CP034328.1"/>
</dbReference>
<proteinExistence type="predicted"/>
<evidence type="ECO:0000259" key="2">
    <source>
        <dbReference type="Pfam" id="PF01627"/>
    </source>
</evidence>
<dbReference type="Gene3D" id="1.20.120.160">
    <property type="entry name" value="HPT domain"/>
    <property type="match status" value="1"/>
</dbReference>
<protein>
    <recommendedName>
        <fullName evidence="2">HPt domain-containing protein</fullName>
    </recommendedName>
</protein>
<feature type="domain" description="HPt" evidence="2">
    <location>
        <begin position="75"/>
        <end position="162"/>
    </location>
</feature>
<dbReference type="GO" id="GO:0004672">
    <property type="term" value="F:protein kinase activity"/>
    <property type="evidence" value="ECO:0007669"/>
    <property type="project" value="UniProtKB-ARBA"/>
</dbReference>